<evidence type="ECO:0000256" key="2">
    <source>
        <dbReference type="ARBA" id="ARBA00023306"/>
    </source>
</evidence>
<dbReference type="PANTHER" id="PTHR28637">
    <property type="entry name" value="DNA REPLICATION FACTOR CDT1"/>
    <property type="match status" value="1"/>
</dbReference>
<dbReference type="GeneID" id="30037379"/>
<sequence>MTSKKTTSLVQVFKSIDASFIFYYATSNSNTMTFAKLKTRVAHQSRMTLQLAHLSQIKAIYPSAYNIDTSYVDHNDYLISAPMVIQNAKQRLAKFEQLLNNVNNTDNSASELPLADLSSSRLNRKRPSSDRLESLRKKSVSNIANQNKMKQAVPKTSYANLLEKIRAKQKLNELTPRLSEEEKRQKFITGQLESVSAVLLGMSNDSSQVSVSYSLPFLITKLKDSLRCKLSAQDAESAIVSLAAKLPQFCSVVEVGKVRAVKISHNTSLGHIRQQLACPPV</sequence>
<dbReference type="EMBL" id="CP014502">
    <property type="protein sequence ID" value="ANB14206.1"/>
    <property type="molecule type" value="Genomic_DNA"/>
</dbReference>
<feature type="domain" description="CDT1 Geminin-binding" evidence="3">
    <location>
        <begin position="2"/>
        <end position="119"/>
    </location>
</feature>
<dbReference type="SUPFAM" id="SSF46785">
    <property type="entry name" value="Winged helix' DNA-binding domain"/>
    <property type="match status" value="1"/>
</dbReference>
<keyword evidence="2" id="KW-0131">Cell cycle</keyword>
<dbReference type="InterPro" id="IPR036390">
    <property type="entry name" value="WH_DNA-bd_sf"/>
</dbReference>
<proteinExistence type="inferred from homology"/>
<dbReference type="Proteomes" id="UP000189580">
    <property type="component" value="Chromosome d"/>
</dbReference>
<gene>
    <name evidence="4" type="ORF">AWJ20_5167</name>
</gene>
<comment type="similarity">
    <text evidence="1">Belongs to the Cdt1 family.</text>
</comment>
<dbReference type="GO" id="GO:0003677">
    <property type="term" value="F:DNA binding"/>
    <property type="evidence" value="ECO:0007669"/>
    <property type="project" value="InterPro"/>
</dbReference>
<name>A0A167EL87_9ASCO</name>
<evidence type="ECO:0000313" key="4">
    <source>
        <dbReference type="EMBL" id="ANB14206.1"/>
    </source>
</evidence>
<dbReference type="InterPro" id="IPR045173">
    <property type="entry name" value="Cdt1"/>
</dbReference>
<dbReference type="InterPro" id="IPR014939">
    <property type="entry name" value="CDT1_Gemini-bd-like"/>
</dbReference>
<evidence type="ECO:0000256" key="1">
    <source>
        <dbReference type="ARBA" id="ARBA00008356"/>
    </source>
</evidence>
<dbReference type="Gene3D" id="1.10.10.1420">
    <property type="entry name" value="DNA replication factor Cdt1, C-terminal WH domain"/>
    <property type="match status" value="1"/>
</dbReference>
<dbReference type="PANTHER" id="PTHR28637:SF1">
    <property type="entry name" value="DNA REPLICATION FACTOR CDT1"/>
    <property type="match status" value="1"/>
</dbReference>
<dbReference type="Pfam" id="PF08839">
    <property type="entry name" value="CDT1"/>
    <property type="match status" value="1"/>
</dbReference>
<dbReference type="GO" id="GO:0000076">
    <property type="term" value="P:DNA replication checkpoint signaling"/>
    <property type="evidence" value="ECO:0007669"/>
    <property type="project" value="TreeGrafter"/>
</dbReference>
<dbReference type="InterPro" id="IPR038090">
    <property type="entry name" value="Cdt1_C_WH_dom_sf"/>
</dbReference>
<dbReference type="GO" id="GO:0000278">
    <property type="term" value="P:mitotic cell cycle"/>
    <property type="evidence" value="ECO:0007669"/>
    <property type="project" value="TreeGrafter"/>
</dbReference>
<dbReference type="GO" id="GO:0030174">
    <property type="term" value="P:regulation of DNA-templated DNA replication initiation"/>
    <property type="evidence" value="ECO:0007669"/>
    <property type="project" value="InterPro"/>
</dbReference>
<evidence type="ECO:0000259" key="3">
    <source>
        <dbReference type="SMART" id="SM01075"/>
    </source>
</evidence>
<reference evidence="4 5" key="1">
    <citation type="submission" date="2016-02" db="EMBL/GenBank/DDBJ databases">
        <title>Complete genome sequence and transcriptome regulation of the pentose utilising yeast Sugiyamaella lignohabitans.</title>
        <authorList>
            <person name="Bellasio M."/>
            <person name="Peymann A."/>
            <person name="Valli M."/>
            <person name="Sipitzky M."/>
            <person name="Graf A."/>
            <person name="Sauer M."/>
            <person name="Marx H."/>
            <person name="Mattanovich D."/>
        </authorList>
    </citation>
    <scope>NUCLEOTIDE SEQUENCE [LARGE SCALE GENOMIC DNA]</scope>
    <source>
        <strain evidence="4 5">CBS 10342</strain>
    </source>
</reference>
<dbReference type="KEGG" id="slb:AWJ20_5167"/>
<dbReference type="RefSeq" id="XP_018736683.1">
    <property type="nucleotide sequence ID" value="XM_018882291.1"/>
</dbReference>
<protein>
    <recommendedName>
        <fullName evidence="3">CDT1 Geminin-binding domain-containing protein</fullName>
    </recommendedName>
</protein>
<dbReference type="AlphaFoldDB" id="A0A167EL87"/>
<dbReference type="SMART" id="SM01075">
    <property type="entry name" value="CDT1"/>
    <property type="match status" value="1"/>
</dbReference>
<dbReference type="InterPro" id="IPR032054">
    <property type="entry name" value="Cdt1_C"/>
</dbReference>
<organism evidence="4 5">
    <name type="scientific">Sugiyamaella lignohabitans</name>
    <dbReference type="NCBI Taxonomy" id="796027"/>
    <lineage>
        <taxon>Eukaryota</taxon>
        <taxon>Fungi</taxon>
        <taxon>Dikarya</taxon>
        <taxon>Ascomycota</taxon>
        <taxon>Saccharomycotina</taxon>
        <taxon>Dipodascomycetes</taxon>
        <taxon>Dipodascales</taxon>
        <taxon>Trichomonascaceae</taxon>
        <taxon>Sugiyamaella</taxon>
    </lineage>
</organism>
<dbReference type="GO" id="GO:0070182">
    <property type="term" value="F:DNA polymerase binding"/>
    <property type="evidence" value="ECO:0007669"/>
    <property type="project" value="TreeGrafter"/>
</dbReference>
<dbReference type="GO" id="GO:0005634">
    <property type="term" value="C:nucleus"/>
    <property type="evidence" value="ECO:0007669"/>
    <property type="project" value="TreeGrafter"/>
</dbReference>
<dbReference type="Pfam" id="PF16679">
    <property type="entry name" value="CDT1_C"/>
    <property type="match status" value="1"/>
</dbReference>
<keyword evidence="5" id="KW-1185">Reference proteome</keyword>
<accession>A0A167EL87</accession>
<evidence type="ECO:0000313" key="5">
    <source>
        <dbReference type="Proteomes" id="UP000189580"/>
    </source>
</evidence>
<dbReference type="OrthoDB" id="341730at2759"/>
<dbReference type="GO" id="GO:0071163">
    <property type="term" value="P:DNA replication preinitiation complex assembly"/>
    <property type="evidence" value="ECO:0007669"/>
    <property type="project" value="InterPro"/>
</dbReference>